<dbReference type="PANTHER" id="PTHR30146:SF109">
    <property type="entry name" value="HTH-TYPE TRANSCRIPTIONAL REGULATOR GALS"/>
    <property type="match status" value="1"/>
</dbReference>
<proteinExistence type="predicted"/>
<dbReference type="Proteomes" id="UP000006728">
    <property type="component" value="Chromosome"/>
</dbReference>
<dbReference type="STRING" id="405948.SACE_6261"/>
<dbReference type="EMBL" id="AM420293">
    <property type="protein sequence ID" value="CAM05433.1"/>
    <property type="molecule type" value="Genomic_DNA"/>
</dbReference>
<dbReference type="eggNOG" id="COG1609">
    <property type="taxonomic scope" value="Bacteria"/>
</dbReference>
<dbReference type="GO" id="GO:0000976">
    <property type="term" value="F:transcription cis-regulatory region binding"/>
    <property type="evidence" value="ECO:0007669"/>
    <property type="project" value="TreeGrafter"/>
</dbReference>
<dbReference type="AlphaFoldDB" id="A4FN08"/>
<dbReference type="PROSITE" id="PS50932">
    <property type="entry name" value="HTH_LACI_2"/>
    <property type="match status" value="1"/>
</dbReference>
<dbReference type="InterPro" id="IPR046335">
    <property type="entry name" value="LacI/GalR-like_sensor"/>
</dbReference>
<name>A4FN08_SACEN</name>
<dbReference type="Gene3D" id="3.40.50.2300">
    <property type="match status" value="2"/>
</dbReference>
<dbReference type="InterPro" id="IPR000843">
    <property type="entry name" value="HTH_LacI"/>
</dbReference>
<dbReference type="Pfam" id="PF00356">
    <property type="entry name" value="LacI"/>
    <property type="match status" value="1"/>
</dbReference>
<dbReference type="PROSITE" id="PS00356">
    <property type="entry name" value="HTH_LACI_1"/>
    <property type="match status" value="1"/>
</dbReference>
<evidence type="ECO:0000313" key="1">
    <source>
        <dbReference type="EMBL" id="CAM05433.1"/>
    </source>
</evidence>
<dbReference type="CDD" id="cd06267">
    <property type="entry name" value="PBP1_LacI_sugar_binding-like"/>
    <property type="match status" value="1"/>
</dbReference>
<dbReference type="PANTHER" id="PTHR30146">
    <property type="entry name" value="LACI-RELATED TRANSCRIPTIONAL REPRESSOR"/>
    <property type="match status" value="1"/>
</dbReference>
<dbReference type="SMART" id="SM00354">
    <property type="entry name" value="HTH_LACI"/>
    <property type="match status" value="1"/>
</dbReference>
<dbReference type="HOGENOM" id="CLU_037628_6_4_11"/>
<dbReference type="InterPro" id="IPR028082">
    <property type="entry name" value="Peripla_BP_I"/>
</dbReference>
<dbReference type="KEGG" id="sen:SACE_6261"/>
<reference evidence="1 2" key="1">
    <citation type="journal article" date="2007" name="Nat. Biotechnol.">
        <title>Complete genome sequence of the erythromycin-producing bacterium Saccharopolyspora erythraea NRRL23338.</title>
        <authorList>
            <person name="Oliynyk M."/>
            <person name="Samborskyy M."/>
            <person name="Lester J.B."/>
            <person name="Mironenko T."/>
            <person name="Scott N."/>
            <person name="Dickens S."/>
            <person name="Haydock S.F."/>
            <person name="Leadlay P.F."/>
        </authorList>
    </citation>
    <scope>NUCLEOTIDE SEQUENCE [LARGE SCALE GENOMIC DNA]</scope>
    <source>
        <strain evidence="2">ATCC 11635 / DSM 40517 / JCM 4748 / NBRC 13426 / NCIMB 8594 / NRRL 2338</strain>
    </source>
</reference>
<keyword evidence="2" id="KW-1185">Reference proteome</keyword>
<dbReference type="Gene3D" id="1.10.260.40">
    <property type="entry name" value="lambda repressor-like DNA-binding domains"/>
    <property type="match status" value="1"/>
</dbReference>
<dbReference type="Pfam" id="PF13377">
    <property type="entry name" value="Peripla_BP_3"/>
    <property type="match status" value="1"/>
</dbReference>
<evidence type="ECO:0000313" key="2">
    <source>
        <dbReference type="Proteomes" id="UP000006728"/>
    </source>
</evidence>
<dbReference type="SUPFAM" id="SSF47413">
    <property type="entry name" value="lambda repressor-like DNA-binding domains"/>
    <property type="match status" value="1"/>
</dbReference>
<dbReference type="CDD" id="cd01392">
    <property type="entry name" value="HTH_LacI"/>
    <property type="match status" value="1"/>
</dbReference>
<protein>
    <submittedName>
        <fullName evidence="1">LacI-type transcriptional regulator</fullName>
    </submittedName>
</protein>
<dbReference type="GO" id="GO:0003700">
    <property type="term" value="F:DNA-binding transcription factor activity"/>
    <property type="evidence" value="ECO:0007669"/>
    <property type="project" value="TreeGrafter"/>
</dbReference>
<accession>A4FN08</accession>
<dbReference type="InterPro" id="IPR010982">
    <property type="entry name" value="Lambda_DNA-bd_dom_sf"/>
</dbReference>
<organism evidence="1 2">
    <name type="scientific">Saccharopolyspora erythraea (strain ATCC 11635 / DSM 40517 / JCM 4748 / NBRC 13426 / NCIMB 8594 / NRRL 2338)</name>
    <dbReference type="NCBI Taxonomy" id="405948"/>
    <lineage>
        <taxon>Bacteria</taxon>
        <taxon>Bacillati</taxon>
        <taxon>Actinomycetota</taxon>
        <taxon>Actinomycetes</taxon>
        <taxon>Pseudonocardiales</taxon>
        <taxon>Pseudonocardiaceae</taxon>
        <taxon>Saccharopolyspora</taxon>
    </lineage>
</organism>
<dbReference type="OrthoDB" id="3657250at2"/>
<gene>
    <name evidence="1" type="ordered locus">SACE_6261</name>
</gene>
<sequence>MSDVADRAGVSLSTVSRALRGAPGVAPEVRERVQRAAAELSYVVSRNASGLVTGATGRVAVLVPFLQPWFFGVALAGIGTRLRQADLDMLVYQVGDMRGVEEYLGELPLRRNVDAVIALSLDLDEREIAVLDEVGVPVVFVSQRIPERASVFIDNAAAARSATRHLLNLGHTSIAFVQSADSTGFEWSSAERVNGYREAMAEAGVRPQVLVGESGPRGGALAAGELLSRAEPPTAIFAESDDVAMGVLRVLQRSGLAVPEVMSVLGFDNHDMAELLDLSTVAQPVSEMGAVAARLAVEAVADPAAVPHVELATNLLVRGSTAGPRAASRLVGGNE</sequence>
<dbReference type="SUPFAM" id="SSF53822">
    <property type="entry name" value="Periplasmic binding protein-like I"/>
    <property type="match status" value="1"/>
</dbReference>